<protein>
    <recommendedName>
        <fullName evidence="3">Glycosyltransferase</fullName>
    </recommendedName>
</protein>
<accession>A0A1G4VUH5</accession>
<name>A0A1G4VUH5_9MYCO</name>
<gene>
    <name evidence="1" type="ORF">SAMN02799620_01683</name>
</gene>
<evidence type="ECO:0000313" key="1">
    <source>
        <dbReference type="EMBL" id="SCX12078.1"/>
    </source>
</evidence>
<dbReference type="RefSeq" id="WP_090355548.1">
    <property type="nucleotide sequence ID" value="NZ_FMUB01000003.1"/>
</dbReference>
<dbReference type="AlphaFoldDB" id="A0A1G4VUH5"/>
<sequence>MLATRNTGTNPRGPVAFGSALIELAAQHIQLRHANRTSRASILGDADANVSLTSYGKRISTVWQTIETIGAGSTRPRRLILWLDDADALGDLPSSLRRLEARGLEIRRCLDYGPHKKYFPYVNEIFPSEPDRTLVTADDDVLYPANWLNDLLSAHRPNQVTAFRARIRGEGPYRTWPICQTSEASDMVFATGTSGVAYPPAVLLTLRHRGDAFTRVCPRADDYWLHYATIASGVQIRQVRESAALWWSVPTARNRGLWDGTGTANDAIADKTRRFWLEN</sequence>
<organism evidence="1 2">
    <name type="scientific">Mycolicibacterium fluoranthenivorans</name>
    <dbReference type="NCBI Taxonomy" id="258505"/>
    <lineage>
        <taxon>Bacteria</taxon>
        <taxon>Bacillati</taxon>
        <taxon>Actinomycetota</taxon>
        <taxon>Actinomycetes</taxon>
        <taxon>Mycobacteriales</taxon>
        <taxon>Mycobacteriaceae</taxon>
        <taxon>Mycolicibacterium</taxon>
    </lineage>
</organism>
<dbReference type="Proteomes" id="UP000199707">
    <property type="component" value="Unassembled WGS sequence"/>
</dbReference>
<proteinExistence type="predicted"/>
<reference evidence="2" key="1">
    <citation type="submission" date="2016-10" db="EMBL/GenBank/DDBJ databases">
        <authorList>
            <person name="Varghese N."/>
            <person name="Submissions S."/>
        </authorList>
    </citation>
    <scope>NUCLEOTIDE SEQUENCE [LARGE SCALE GENOMIC DNA]</scope>
    <source>
        <strain evidence="2">UNC267MFSha1.1M11</strain>
    </source>
</reference>
<dbReference type="STRING" id="1502745.SAMN02799620_01683"/>
<evidence type="ECO:0000313" key="2">
    <source>
        <dbReference type="Proteomes" id="UP000199707"/>
    </source>
</evidence>
<dbReference type="EMBL" id="FMUB01000003">
    <property type="protein sequence ID" value="SCX12078.1"/>
    <property type="molecule type" value="Genomic_DNA"/>
</dbReference>
<evidence type="ECO:0008006" key="3">
    <source>
        <dbReference type="Google" id="ProtNLM"/>
    </source>
</evidence>